<keyword evidence="1" id="KW-0732">Signal</keyword>
<evidence type="ECO:0000256" key="1">
    <source>
        <dbReference type="SAM" id="SignalP"/>
    </source>
</evidence>
<dbReference type="GO" id="GO:0016829">
    <property type="term" value="F:lyase activity"/>
    <property type="evidence" value="ECO:0007669"/>
    <property type="project" value="UniProtKB-KW"/>
</dbReference>
<dbReference type="SUPFAM" id="SSF81853">
    <property type="entry name" value="Family 10 polysaccharide lyase"/>
    <property type="match status" value="1"/>
</dbReference>
<sequence>MNYIKTTLLSALFLGLLPLAQANAQVDKVLREKDPEFFKTAEARRIGDQLLVWQRNTGGWPKNVDMVTPLTNQQREVIMKDKHVTDDSTIDNGATTTQMNFLARLYQQTKDEHYREAFKKGVHYILDGQYENGGWPQFWPTKRDYQVQITYNDDAMVNILNMMRDILNGKEQYAGLSDEKLNAQIDKSFKKGIECILNTQIRVDDTLTVWCQQHDRKTLYPTYARAYELPSYCSQESAAIVRFLMTLPNPDERIRRSINSAMTWFEKTKITGYRLEKIGKKGEPGADTRLVADPNAGPLWARFYDLLNCEPFVCDRDGMPRKHLSDIGPERRNGYSWYNDRPATLYKNYEKWKNKWDK</sequence>
<dbReference type="InterPro" id="IPR012669">
    <property type="entry name" value="Pectate_lyase"/>
</dbReference>
<dbReference type="Proteomes" id="UP000184130">
    <property type="component" value="Unassembled WGS sequence"/>
</dbReference>
<accession>A0A1M6WX34</accession>
<gene>
    <name evidence="2" type="ORF">SAMN05216463_11847</name>
</gene>
<dbReference type="EMBL" id="FRBD01000018">
    <property type="protein sequence ID" value="SHK98307.1"/>
    <property type="molecule type" value="Genomic_DNA"/>
</dbReference>
<evidence type="ECO:0000313" key="3">
    <source>
        <dbReference type="Proteomes" id="UP000184130"/>
    </source>
</evidence>
<organism evidence="2 3">
    <name type="scientific">Xylanibacter ruminicola</name>
    <name type="common">Prevotella ruminicola</name>
    <dbReference type="NCBI Taxonomy" id="839"/>
    <lineage>
        <taxon>Bacteria</taxon>
        <taxon>Pseudomonadati</taxon>
        <taxon>Bacteroidota</taxon>
        <taxon>Bacteroidia</taxon>
        <taxon>Bacteroidales</taxon>
        <taxon>Prevotellaceae</taxon>
        <taxon>Xylanibacter</taxon>
    </lineage>
</organism>
<proteinExistence type="predicted"/>
<reference evidence="2 3" key="1">
    <citation type="submission" date="2016-11" db="EMBL/GenBank/DDBJ databases">
        <authorList>
            <person name="Jaros S."/>
            <person name="Januszkiewicz K."/>
            <person name="Wedrychowicz H."/>
        </authorList>
    </citation>
    <scope>NUCLEOTIDE SEQUENCE [LARGE SCALE GENOMIC DNA]</scope>
    <source>
        <strain evidence="2 3">KHT3</strain>
    </source>
</reference>
<name>A0A1M6WX34_XYLRU</name>
<dbReference type="Gene3D" id="1.50.10.20">
    <property type="match status" value="1"/>
</dbReference>
<dbReference type="AlphaFoldDB" id="A0A1M6WX34"/>
<protein>
    <submittedName>
        <fullName evidence="2">Pectate lyase, PelA/Pel-15E family</fullName>
    </submittedName>
</protein>
<dbReference type="OrthoDB" id="9804686at2"/>
<keyword evidence="2" id="KW-0456">Lyase</keyword>
<feature type="signal peptide" evidence="1">
    <location>
        <begin position="1"/>
        <end position="24"/>
    </location>
</feature>
<evidence type="ECO:0000313" key="2">
    <source>
        <dbReference type="EMBL" id="SHK98307.1"/>
    </source>
</evidence>
<feature type="chain" id="PRO_5012184052" evidence="1">
    <location>
        <begin position="25"/>
        <end position="358"/>
    </location>
</feature>
<dbReference type="Pfam" id="PF09492">
    <property type="entry name" value="Pec_lyase"/>
    <property type="match status" value="1"/>
</dbReference>
<dbReference type="NCBIfam" id="TIGR02474">
    <property type="entry name" value="pec_lyase"/>
    <property type="match status" value="1"/>
</dbReference>